<organism evidence="3 4">
    <name type="scientific">Neisseria bacilliformis ATCC BAA-1200</name>
    <dbReference type="NCBI Taxonomy" id="888742"/>
    <lineage>
        <taxon>Bacteria</taxon>
        <taxon>Pseudomonadati</taxon>
        <taxon>Pseudomonadota</taxon>
        <taxon>Betaproteobacteria</taxon>
        <taxon>Neisseriales</taxon>
        <taxon>Neisseriaceae</taxon>
        <taxon>Neisseria</taxon>
    </lineage>
</organism>
<dbReference type="HOGENOM" id="CLU_015668_0_0_4"/>
<sequence length="906" mass="101312">MELKQYQQRVMADLQDYLDLLLRPDSGSLKNVFAEYWQSKGMAADKIALYCDKLGSVPNVCLKVPTAGGKTFLAVNALKPVFDARAHYGRQPPQMVVWLVPSEAILSQTLKNLHDVQHPYRQRLNTDFGGRVQVFDKEDVLHGNGFDADTVQSGVSVLVMTFDSLKGRSKDALRAFRENGNLASFAGMGSSERQPENLLPEYDETALINVLRGLNPMIVVDESHNAATPLSLDMIGSLNPCFVLELTATPRESSNIISYVGASALKNEQMVKLPVIVSRQRTQNEVLMAAVTLRANLERAATEAQKQGGAYIRPIVLFQAEPRSKDDKATFEKVKTALTDIGIPPEQIAVKTAEINELKNQNLLFPECPIRFVITVNALKEGWDCPFAYILASLANRSSETDVTQIVGRILRQPYARNHALADLNISYVFTSSEQFDHTLGKVAEGLNKAGFSEHDYRVAEAAQQDERSSENNRQPENATAQPEFDLTGEAAQDDDGFRLNIPADFRLPETSADTDNGVQEAAERQPENQNPVAEHIARLQQQAAAAGQAFAERAAQNEAQQQSPEEIKDKMNTQAMRPEFAEELADFRLPQFVFTQYSQVLFGGGEALLLDKANLLQGFALGKCDSNIPFGSMDSSVWLGDTDQNDRISFQPMKGSDKQHFMNMFAKQSAPTQQVQLVQKLFELAGRKAFYPIEDGEIRKYLSRIVEDMDAERREHCFNHAHTPQYFTEIKRKIDSLAAAHAETEFDKGLQTRDIVIRPHYPLPPSINPNRLYPLDISNSLYKREGEMNSFEAEMLRRILADEEVSLKWWHRNDGRKGFCINGFINHYPDFVLMTARGTLVLLETKGGQLDGSDSAAKIRLGKAWENACRSLGDGRNYVYMMVFEQQKLDGALSLAEALKMLGRV</sequence>
<dbReference type="STRING" id="267212.GCA_001063965_00337"/>
<evidence type="ECO:0000313" key="4">
    <source>
        <dbReference type="Proteomes" id="UP000004105"/>
    </source>
</evidence>
<feature type="domain" description="Helicase/UvrB N-terminal" evidence="2">
    <location>
        <begin position="2"/>
        <end position="251"/>
    </location>
</feature>
<dbReference type="Pfam" id="PF04851">
    <property type="entry name" value="ResIII"/>
    <property type="match status" value="1"/>
</dbReference>
<dbReference type="GO" id="GO:0003677">
    <property type="term" value="F:DNA binding"/>
    <property type="evidence" value="ECO:0007669"/>
    <property type="project" value="InterPro"/>
</dbReference>
<feature type="compositionally biased region" description="Basic and acidic residues" evidence="1">
    <location>
        <begin position="460"/>
        <end position="471"/>
    </location>
</feature>
<dbReference type="AlphaFoldDB" id="F2BD66"/>
<evidence type="ECO:0000313" key="3">
    <source>
        <dbReference type="EMBL" id="EGF10625.1"/>
    </source>
</evidence>
<accession>F2BD66</accession>
<dbReference type="Gene3D" id="3.40.50.300">
    <property type="entry name" value="P-loop containing nucleotide triphosphate hydrolases"/>
    <property type="match status" value="2"/>
</dbReference>
<reference evidence="3 4" key="1">
    <citation type="submission" date="2011-02" db="EMBL/GenBank/DDBJ databases">
        <authorList>
            <person name="Muzny D."/>
            <person name="Qin X."/>
            <person name="Deng J."/>
            <person name="Jiang H."/>
            <person name="Liu Y."/>
            <person name="Qu J."/>
            <person name="Song X.-Z."/>
            <person name="Zhang L."/>
            <person name="Thornton R."/>
            <person name="Coyle M."/>
            <person name="Francisco L."/>
            <person name="Jackson L."/>
            <person name="Javaid M."/>
            <person name="Korchina V."/>
            <person name="Kovar C."/>
            <person name="Mata R."/>
            <person name="Mathew T."/>
            <person name="Ngo R."/>
            <person name="Nguyen L."/>
            <person name="Nguyen N."/>
            <person name="Okwuonu G."/>
            <person name="Ongeri F."/>
            <person name="Pham C."/>
            <person name="Simmons D."/>
            <person name="Wilczek-Boney K."/>
            <person name="Hale W."/>
            <person name="Jakkamsetti A."/>
            <person name="Pham P."/>
            <person name="Ruth R."/>
            <person name="San Lucas F."/>
            <person name="Warren J."/>
            <person name="Zhang J."/>
            <person name="Zhao Z."/>
            <person name="Zhou C."/>
            <person name="Zhu D."/>
            <person name="Lee S."/>
            <person name="Bess C."/>
            <person name="Blankenburg K."/>
            <person name="Forbes L."/>
            <person name="Fu Q."/>
            <person name="Gubbala S."/>
            <person name="Hirani K."/>
            <person name="Jayaseelan J.C."/>
            <person name="Lara F."/>
            <person name="Munidasa M."/>
            <person name="Palculict T."/>
            <person name="Patil S."/>
            <person name="Pu L.-L."/>
            <person name="Saada N."/>
            <person name="Tang L."/>
            <person name="Weissenberger G."/>
            <person name="Zhu Y."/>
            <person name="Hemphill L."/>
            <person name="Shang Y."/>
            <person name="Youmans B."/>
            <person name="Ayvaz T."/>
            <person name="Ross M."/>
            <person name="Santibanez J."/>
            <person name="Aqrawi P."/>
            <person name="Gross S."/>
            <person name="Joshi V."/>
            <person name="Fowler G."/>
            <person name="Nazareth L."/>
            <person name="Reid J."/>
            <person name="Worley K."/>
            <person name="Petrosino J."/>
            <person name="Highlander S."/>
            <person name="Gibbs R."/>
        </authorList>
    </citation>
    <scope>NUCLEOTIDE SEQUENCE [LARGE SCALE GENOMIC DNA]</scope>
    <source>
        <strain evidence="3 4">ATCC BAA-1200</strain>
    </source>
</reference>
<gene>
    <name evidence="3" type="ORF">HMPREF9123_1672</name>
</gene>
<dbReference type="SUPFAM" id="SSF52540">
    <property type="entry name" value="P-loop containing nucleoside triphosphate hydrolases"/>
    <property type="match status" value="2"/>
</dbReference>
<proteinExistence type="predicted"/>
<dbReference type="EMBL" id="AFAY01000033">
    <property type="protein sequence ID" value="EGF10625.1"/>
    <property type="molecule type" value="Genomic_DNA"/>
</dbReference>
<feature type="region of interest" description="Disordered" evidence="1">
    <location>
        <begin position="460"/>
        <end position="487"/>
    </location>
</feature>
<dbReference type="RefSeq" id="WP_007342678.1">
    <property type="nucleotide sequence ID" value="NZ_GL878494.1"/>
</dbReference>
<comment type="caution">
    <text evidence="3">The sequence shown here is derived from an EMBL/GenBank/DDBJ whole genome shotgun (WGS) entry which is preliminary data.</text>
</comment>
<evidence type="ECO:0000259" key="2">
    <source>
        <dbReference type="Pfam" id="PF04851"/>
    </source>
</evidence>
<dbReference type="GO" id="GO:0016787">
    <property type="term" value="F:hydrolase activity"/>
    <property type="evidence" value="ECO:0007669"/>
    <property type="project" value="InterPro"/>
</dbReference>
<evidence type="ECO:0000256" key="1">
    <source>
        <dbReference type="SAM" id="MobiDB-lite"/>
    </source>
</evidence>
<feature type="region of interest" description="Disordered" evidence="1">
    <location>
        <begin position="507"/>
        <end position="531"/>
    </location>
</feature>
<dbReference type="GO" id="GO:0005524">
    <property type="term" value="F:ATP binding"/>
    <property type="evidence" value="ECO:0007669"/>
    <property type="project" value="InterPro"/>
</dbReference>
<dbReference type="InterPro" id="IPR006935">
    <property type="entry name" value="Helicase/UvrB_N"/>
</dbReference>
<name>F2BD66_9NEIS</name>
<dbReference type="Proteomes" id="UP000004105">
    <property type="component" value="Unassembled WGS sequence"/>
</dbReference>
<dbReference type="CDD" id="cd18785">
    <property type="entry name" value="SF2_C"/>
    <property type="match status" value="1"/>
</dbReference>
<dbReference type="OrthoDB" id="9804145at2"/>
<protein>
    <submittedName>
        <fullName evidence="3">Type III restriction enzyme</fullName>
    </submittedName>
</protein>
<dbReference type="InterPro" id="IPR027417">
    <property type="entry name" value="P-loop_NTPase"/>
</dbReference>
<keyword evidence="4" id="KW-1185">Reference proteome</keyword>
<feature type="compositionally biased region" description="Polar residues" evidence="1">
    <location>
        <begin position="472"/>
        <end position="481"/>
    </location>
</feature>